<comment type="caution">
    <text evidence="1">The sequence shown here is derived from an EMBL/GenBank/DDBJ whole genome shotgun (WGS) entry which is preliminary data.</text>
</comment>
<evidence type="ECO:0000313" key="1">
    <source>
        <dbReference type="EMBL" id="MDT0318562.1"/>
    </source>
</evidence>
<dbReference type="Proteomes" id="UP001183420">
    <property type="component" value="Unassembled WGS sequence"/>
</dbReference>
<evidence type="ECO:0000313" key="2">
    <source>
        <dbReference type="Proteomes" id="UP001183420"/>
    </source>
</evidence>
<protein>
    <submittedName>
        <fullName evidence="1">Uncharacterized protein</fullName>
    </submittedName>
</protein>
<organism evidence="1 2">
    <name type="scientific">Streptomyces millisiae</name>
    <dbReference type="NCBI Taxonomy" id="3075542"/>
    <lineage>
        <taxon>Bacteria</taxon>
        <taxon>Bacillati</taxon>
        <taxon>Actinomycetota</taxon>
        <taxon>Actinomycetes</taxon>
        <taxon>Kitasatosporales</taxon>
        <taxon>Streptomycetaceae</taxon>
        <taxon>Streptomyces</taxon>
    </lineage>
</organism>
<accession>A0ABU2LLV3</accession>
<gene>
    <name evidence="1" type="ORF">RNC47_09465</name>
</gene>
<name>A0ABU2LLV3_9ACTN</name>
<reference evidence="2" key="1">
    <citation type="submission" date="2023-07" db="EMBL/GenBank/DDBJ databases">
        <title>30 novel species of actinomycetes from the DSMZ collection.</title>
        <authorList>
            <person name="Nouioui I."/>
        </authorList>
    </citation>
    <scope>NUCLEOTIDE SEQUENCE [LARGE SCALE GENOMIC DNA]</scope>
    <source>
        <strain evidence="2">DSM 44918</strain>
    </source>
</reference>
<proteinExistence type="predicted"/>
<sequence>MPRPLVMGGVVVTDVPTAIALYEPRALPIEAWQEVAPFARKAVTDFGPISPWAAVQHLGPVARLCVWALEQGLPLDVETLFTPDRVEHFVAVGLPELKDSSRRTHRSQLTAVGRAITRRAP</sequence>
<dbReference type="EMBL" id="JAVREM010000007">
    <property type="protein sequence ID" value="MDT0318562.1"/>
    <property type="molecule type" value="Genomic_DNA"/>
</dbReference>
<dbReference type="RefSeq" id="WP_311597320.1">
    <property type="nucleotide sequence ID" value="NZ_JAVREM010000007.1"/>
</dbReference>
<keyword evidence="2" id="KW-1185">Reference proteome</keyword>